<sequence length="630" mass="68857">MTTEPSYSLSDFLSAAHVKEFAPLSDGSGLVFVRDSLETGTAEIFRADASGGEPVRLTGVFHPELQTSPLAQHRAEPKAQLAVTAERVFFTSSRYYQAIDNIFSVSLDGSDLRQHTFHDAMIETSPAPSPDGSTLAYFTRTGRGTKVFLLDVRTPAAWPRLLSPGSDNERFPVWSPDGRWIAFERGGDTWLHEVATGNERRLAADAWSKVTGPVFAPDSGRVLVSASDSGFSQLAVVDVATGEVTGLTRLPRQHSAGSWAPDGQSITLTFADGVGLSNQVGVLRADGAGELVTLTGGTAMRGSPQFSPDGASVYYLEGASNRVHDIWAVSPNGGEPRQITFSMGSLDAARLSVAEEAWYPAEDSLPIRTLVFKPANFDPAKKYPVVVALHGHPGCWTHTMNALWQWVISRGVVLVAPNPRGTKGLGAAFHDLHDGDWGGVEFSDVMGVLDLIAELPYVDVHRKATWGGSGGGYMSFLIATRAPQVFDAQVIRAPVSAWKWIAMDRFTGQARYATATRDPQRAREEMGGSYTEIPDRYEERSPLNFVEHVTVPQLLLSARRDGSVPLNESRRWVARMKELGKGDLVDYVEYPDDDHSLLRYRETMRDQGERIVKFLAEHLDAPQIAEEKVS</sequence>
<dbReference type="AlphaFoldDB" id="A0A3D9ZQW4"/>
<dbReference type="EMBL" id="QUMQ01000001">
    <property type="protein sequence ID" value="REF99768.1"/>
    <property type="molecule type" value="Genomic_DNA"/>
</dbReference>
<dbReference type="Gene3D" id="3.40.50.1820">
    <property type="entry name" value="alpha/beta hydrolase"/>
    <property type="match status" value="1"/>
</dbReference>
<dbReference type="InterPro" id="IPR029058">
    <property type="entry name" value="AB_hydrolase_fold"/>
</dbReference>
<dbReference type="PANTHER" id="PTHR11731:SF193">
    <property type="entry name" value="DIPEPTIDYL PEPTIDASE 9"/>
    <property type="match status" value="1"/>
</dbReference>
<organism evidence="2 3">
    <name type="scientific">Asanoa ferruginea</name>
    <dbReference type="NCBI Taxonomy" id="53367"/>
    <lineage>
        <taxon>Bacteria</taxon>
        <taxon>Bacillati</taxon>
        <taxon>Actinomycetota</taxon>
        <taxon>Actinomycetes</taxon>
        <taxon>Micromonosporales</taxon>
        <taxon>Micromonosporaceae</taxon>
        <taxon>Asanoa</taxon>
    </lineage>
</organism>
<dbReference type="RefSeq" id="WP_116070906.1">
    <property type="nucleotide sequence ID" value="NZ_BONB01000073.1"/>
</dbReference>
<evidence type="ECO:0000259" key="1">
    <source>
        <dbReference type="Pfam" id="PF00326"/>
    </source>
</evidence>
<comment type="caution">
    <text evidence="2">The sequence shown here is derived from an EMBL/GenBank/DDBJ whole genome shotgun (WGS) entry which is preliminary data.</text>
</comment>
<dbReference type="Pfam" id="PF07676">
    <property type="entry name" value="PD40"/>
    <property type="match status" value="2"/>
</dbReference>
<evidence type="ECO:0000313" key="3">
    <source>
        <dbReference type="Proteomes" id="UP000256913"/>
    </source>
</evidence>
<dbReference type="OrthoDB" id="3325701at2"/>
<dbReference type="GO" id="GO:0006508">
    <property type="term" value="P:proteolysis"/>
    <property type="evidence" value="ECO:0007669"/>
    <property type="project" value="InterPro"/>
</dbReference>
<dbReference type="InterPro" id="IPR011042">
    <property type="entry name" value="6-blade_b-propeller_TolB-like"/>
</dbReference>
<dbReference type="Gene3D" id="2.120.10.30">
    <property type="entry name" value="TolB, C-terminal domain"/>
    <property type="match status" value="2"/>
</dbReference>
<dbReference type="Proteomes" id="UP000256913">
    <property type="component" value="Unassembled WGS sequence"/>
</dbReference>
<name>A0A3D9ZQW4_9ACTN</name>
<dbReference type="SUPFAM" id="SSF53474">
    <property type="entry name" value="alpha/beta-Hydrolases"/>
    <property type="match status" value="1"/>
</dbReference>
<dbReference type="InterPro" id="IPR001375">
    <property type="entry name" value="Peptidase_S9_cat"/>
</dbReference>
<feature type="domain" description="Peptidase S9 prolyl oligopeptidase catalytic" evidence="1">
    <location>
        <begin position="404"/>
        <end position="620"/>
    </location>
</feature>
<keyword evidence="3" id="KW-1185">Reference proteome</keyword>
<dbReference type="GO" id="GO:0004177">
    <property type="term" value="F:aminopeptidase activity"/>
    <property type="evidence" value="ECO:0007669"/>
    <property type="project" value="UniProtKB-KW"/>
</dbReference>
<dbReference type="Pfam" id="PF00326">
    <property type="entry name" value="Peptidase_S9"/>
    <property type="match status" value="1"/>
</dbReference>
<proteinExistence type="predicted"/>
<keyword evidence="2" id="KW-0378">Hydrolase</keyword>
<protein>
    <submittedName>
        <fullName evidence="2">Dipeptidyl aminopeptidase/acylaminoacyl peptidase</fullName>
    </submittedName>
</protein>
<dbReference type="InterPro" id="IPR011659">
    <property type="entry name" value="WD40"/>
</dbReference>
<accession>A0A3D9ZQW4</accession>
<dbReference type="InterPro" id="IPR050278">
    <property type="entry name" value="Serine_Prot_S9B/DPPIV"/>
</dbReference>
<dbReference type="SUPFAM" id="SSF82171">
    <property type="entry name" value="DPP6 N-terminal domain-like"/>
    <property type="match status" value="1"/>
</dbReference>
<evidence type="ECO:0000313" key="2">
    <source>
        <dbReference type="EMBL" id="REF99768.1"/>
    </source>
</evidence>
<reference evidence="2 3" key="1">
    <citation type="submission" date="2018-08" db="EMBL/GenBank/DDBJ databases">
        <title>Sequencing the genomes of 1000 actinobacteria strains.</title>
        <authorList>
            <person name="Klenk H.-P."/>
        </authorList>
    </citation>
    <scope>NUCLEOTIDE SEQUENCE [LARGE SCALE GENOMIC DNA]</scope>
    <source>
        <strain evidence="2 3">DSM 44099</strain>
    </source>
</reference>
<keyword evidence="2" id="KW-0031">Aminopeptidase</keyword>
<keyword evidence="2" id="KW-0645">Protease</keyword>
<gene>
    <name evidence="2" type="ORF">DFJ67_5812</name>
</gene>
<dbReference type="GO" id="GO:0008236">
    <property type="term" value="F:serine-type peptidase activity"/>
    <property type="evidence" value="ECO:0007669"/>
    <property type="project" value="InterPro"/>
</dbReference>
<dbReference type="GO" id="GO:0008239">
    <property type="term" value="F:dipeptidyl-peptidase activity"/>
    <property type="evidence" value="ECO:0007669"/>
    <property type="project" value="TreeGrafter"/>
</dbReference>
<dbReference type="PANTHER" id="PTHR11731">
    <property type="entry name" value="PROTEASE FAMILY S9B,C DIPEPTIDYL-PEPTIDASE IV-RELATED"/>
    <property type="match status" value="1"/>
</dbReference>